<feature type="chain" id="PRO_5037990849" description="DUF4230 domain-containing protein" evidence="1">
    <location>
        <begin position="20"/>
        <end position="209"/>
    </location>
</feature>
<organism evidence="2 3">
    <name type="scientific">Ramlibacter ginsenosidimutans</name>
    <dbReference type="NCBI Taxonomy" id="502333"/>
    <lineage>
        <taxon>Bacteria</taxon>
        <taxon>Pseudomonadati</taxon>
        <taxon>Pseudomonadota</taxon>
        <taxon>Betaproteobacteria</taxon>
        <taxon>Burkholderiales</taxon>
        <taxon>Comamonadaceae</taxon>
        <taxon>Ramlibacter</taxon>
    </lineage>
</organism>
<dbReference type="Proteomes" id="UP000630528">
    <property type="component" value="Unassembled WGS sequence"/>
</dbReference>
<feature type="signal peptide" evidence="1">
    <location>
        <begin position="1"/>
        <end position="19"/>
    </location>
</feature>
<name>A0A934TVJ8_9BURK</name>
<dbReference type="AlphaFoldDB" id="A0A934TVJ8"/>
<evidence type="ECO:0000256" key="1">
    <source>
        <dbReference type="SAM" id="SignalP"/>
    </source>
</evidence>
<reference evidence="2" key="1">
    <citation type="journal article" date="2012" name="J. Microbiol. Biotechnol.">
        <title>Ramlibacter ginsenosidimutans sp. nov., with ginsenoside-converting activity.</title>
        <authorList>
            <person name="Wang L."/>
            <person name="An D.S."/>
            <person name="Kim S.G."/>
            <person name="Jin F.X."/>
            <person name="Kim S.C."/>
            <person name="Lee S.T."/>
            <person name="Im W.T."/>
        </authorList>
    </citation>
    <scope>NUCLEOTIDE SEQUENCE</scope>
    <source>
        <strain evidence="2">KACC 17527</strain>
    </source>
</reference>
<evidence type="ECO:0000313" key="3">
    <source>
        <dbReference type="Proteomes" id="UP000630528"/>
    </source>
</evidence>
<gene>
    <name evidence="2" type="ORF">JJB11_19395</name>
</gene>
<dbReference type="EMBL" id="JAEPWM010000009">
    <property type="protein sequence ID" value="MBK6008276.1"/>
    <property type="molecule type" value="Genomic_DNA"/>
</dbReference>
<protein>
    <recommendedName>
        <fullName evidence="4">DUF4230 domain-containing protein</fullName>
    </recommendedName>
</protein>
<proteinExistence type="predicted"/>
<accession>A0A934TVJ8</accession>
<sequence length="209" mass="22965">MKTAAIRLLLAAAVLGAAAAAWFLHGTREEAVAILDPARILLLRTPGGFLEVAALEKVEEFGWSSRYTCPLVDCPSLLTPTISRIRVRARFTYRVPLAAEWKLVPRADHYVLTVPEPQLQVPVAFHTEDMQIQTTESGWLSPPAAPNREAVVRHLGPQLASRGSDPAYLRALRPAAQQTVQEFARKWMLEQGGKTSLPIEVSFEPGAAH</sequence>
<evidence type="ECO:0000313" key="2">
    <source>
        <dbReference type="EMBL" id="MBK6008276.1"/>
    </source>
</evidence>
<keyword evidence="3" id="KW-1185">Reference proteome</keyword>
<keyword evidence="1" id="KW-0732">Signal</keyword>
<evidence type="ECO:0008006" key="4">
    <source>
        <dbReference type="Google" id="ProtNLM"/>
    </source>
</evidence>
<reference evidence="2" key="2">
    <citation type="submission" date="2021-01" db="EMBL/GenBank/DDBJ databases">
        <authorList>
            <person name="Kang M."/>
        </authorList>
    </citation>
    <scope>NUCLEOTIDE SEQUENCE</scope>
    <source>
        <strain evidence="2">KACC 17527</strain>
    </source>
</reference>
<dbReference type="RefSeq" id="WP_201175282.1">
    <property type="nucleotide sequence ID" value="NZ_JAEPWM010000009.1"/>
</dbReference>
<comment type="caution">
    <text evidence="2">The sequence shown here is derived from an EMBL/GenBank/DDBJ whole genome shotgun (WGS) entry which is preliminary data.</text>
</comment>